<dbReference type="AlphaFoldDB" id="A0A0G1YUQ8"/>
<evidence type="ECO:0000256" key="4">
    <source>
        <dbReference type="ARBA" id="ARBA00022857"/>
    </source>
</evidence>
<dbReference type="Gene3D" id="3.40.50.720">
    <property type="entry name" value="NAD(P)-binding Rossmann-like Domain"/>
    <property type="match status" value="1"/>
</dbReference>
<sequence>MNAPVHAVPKNARIYVAGHRGLVGSAIVRALKRHSFTDLIAASSGELDLRDQTRVSRFFTSEKPEYVYLAAARVGGIVANNTYEADFIYDNLMIEANVIRAAHKYNVKKLLFIGSTCIYPRLAPQPMKEEYLLTGSLEPTNESYAVAKIAGVKLCQAFNRQYGARYISALPTNLYGPGDSFDLENGHVLPVLIRKFHEGKIRGAPSVAVWGTGEPFREFCHVDDCAEACVYLMSNYESGEIINIGVGKDIRIGELAELVKKVVGYKGDIVFDTARPDGAPRKLLDVSKINALGWTAKIPLEDGIRKTYEWYLQTENHRGEGTAARTSA</sequence>
<feature type="binding site" evidence="9">
    <location>
        <position position="187"/>
    </location>
    <ligand>
        <name>NADP(+)</name>
        <dbReference type="ChEBI" id="CHEBI:58349"/>
    </ligand>
</feature>
<feature type="binding site" evidence="9">
    <location>
        <position position="210"/>
    </location>
    <ligand>
        <name>substrate</name>
    </ligand>
</feature>
<dbReference type="PANTHER" id="PTHR43238:SF1">
    <property type="entry name" value="GDP-L-FUCOSE SYNTHASE"/>
    <property type="match status" value="1"/>
</dbReference>
<evidence type="ECO:0000259" key="10">
    <source>
        <dbReference type="Pfam" id="PF01370"/>
    </source>
</evidence>
<dbReference type="FunFam" id="3.40.50.720:FF:000101">
    <property type="entry name" value="GDP-L-fucose synthase"/>
    <property type="match status" value="1"/>
</dbReference>
<organism evidence="11 12">
    <name type="scientific">Candidatus Kaiserbacteria bacterium GW2011_GWA2_58_9</name>
    <dbReference type="NCBI Taxonomy" id="1618672"/>
    <lineage>
        <taxon>Bacteria</taxon>
        <taxon>Candidatus Kaiseribacteriota</taxon>
    </lineage>
</organism>
<feature type="binding site" evidence="9">
    <location>
        <position position="217"/>
    </location>
    <ligand>
        <name>substrate</name>
    </ligand>
</feature>
<dbReference type="InterPro" id="IPR028614">
    <property type="entry name" value="GDP_fucose/colitose_synth"/>
</dbReference>
<dbReference type="GO" id="GO:0070401">
    <property type="term" value="F:NADP+ binding"/>
    <property type="evidence" value="ECO:0007669"/>
    <property type="project" value="UniProtKB-UniRule"/>
</dbReference>
<keyword evidence="4 9" id="KW-0521">NADP</keyword>
<keyword evidence="6 9" id="KW-0413">Isomerase</keyword>
<gene>
    <name evidence="9" type="primary">fcl</name>
    <name evidence="11" type="ORF">UY98_C0019G0007</name>
</gene>
<comment type="caution">
    <text evidence="11">The sequence shown here is derived from an EMBL/GenBank/DDBJ whole genome shotgun (WGS) entry which is preliminary data.</text>
</comment>
<feature type="binding site" evidence="9">
    <location>
        <position position="277"/>
    </location>
    <ligand>
        <name>substrate</name>
    </ligand>
</feature>
<dbReference type="Pfam" id="PF01370">
    <property type="entry name" value="Epimerase"/>
    <property type="match status" value="1"/>
</dbReference>
<keyword evidence="5 9" id="KW-0560">Oxidoreductase</keyword>
<dbReference type="GO" id="GO:0050577">
    <property type="term" value="F:GDP-L-fucose synthase activity"/>
    <property type="evidence" value="ECO:0007669"/>
    <property type="project" value="UniProtKB-UniRule"/>
</dbReference>
<dbReference type="EMBL" id="LCSD01000019">
    <property type="protein sequence ID" value="KKW47163.1"/>
    <property type="molecule type" value="Genomic_DNA"/>
</dbReference>
<name>A0A0G1YUQ8_9BACT</name>
<evidence type="ECO:0000256" key="6">
    <source>
        <dbReference type="ARBA" id="ARBA00023235"/>
    </source>
</evidence>
<feature type="domain" description="NAD-dependent epimerase/dehydratase" evidence="10">
    <location>
        <begin position="14"/>
        <end position="245"/>
    </location>
</feature>
<evidence type="ECO:0000256" key="2">
    <source>
        <dbReference type="ARBA" id="ARBA00005959"/>
    </source>
</evidence>
<comment type="function">
    <text evidence="9">Catalyzes the two-step NADP-dependent conversion of GDP-4-dehydro-6-deoxy-D-mannose to GDP-fucose, involving an epimerase and a reductase reaction.</text>
</comment>
<dbReference type="GO" id="GO:0016853">
    <property type="term" value="F:isomerase activity"/>
    <property type="evidence" value="ECO:0007669"/>
    <property type="project" value="UniProtKB-KW"/>
</dbReference>
<accession>A0A0G1YUQ8</accession>
<dbReference type="InterPro" id="IPR001509">
    <property type="entry name" value="Epimerase_deHydtase"/>
</dbReference>
<dbReference type="UniPathway" id="UPA00128">
    <property type="reaction ID" value="UER00191"/>
</dbReference>
<proteinExistence type="inferred from homology"/>
<feature type="binding site" evidence="9">
    <location>
        <begin position="18"/>
        <end position="24"/>
    </location>
    <ligand>
        <name>NADP(+)</name>
        <dbReference type="ChEBI" id="CHEBI:58349"/>
    </ligand>
</feature>
<feature type="site" description="Important for catalytic activity" evidence="9">
    <location>
        <position position="115"/>
    </location>
</feature>
<feature type="active site" description="Proton donor/acceptor" evidence="9">
    <location>
        <position position="144"/>
    </location>
</feature>
<evidence type="ECO:0000256" key="9">
    <source>
        <dbReference type="HAMAP-Rule" id="MF_00956"/>
    </source>
</evidence>
<comment type="catalytic activity">
    <reaction evidence="8 9">
        <text>GDP-beta-L-fucose + NADP(+) = GDP-4-dehydro-alpha-D-rhamnose + NADPH + H(+)</text>
        <dbReference type="Rhea" id="RHEA:18885"/>
        <dbReference type="ChEBI" id="CHEBI:15378"/>
        <dbReference type="ChEBI" id="CHEBI:57273"/>
        <dbReference type="ChEBI" id="CHEBI:57783"/>
        <dbReference type="ChEBI" id="CHEBI:57964"/>
        <dbReference type="ChEBI" id="CHEBI:58349"/>
        <dbReference type="EC" id="1.1.1.271"/>
    </reaction>
</comment>
<comment type="similarity">
    <text evidence="2 9">Belongs to the NAD(P)-dependent epimerase/dehydratase family. Fucose synthase subfamily.</text>
</comment>
<reference evidence="11 12" key="1">
    <citation type="journal article" date="2015" name="Nature">
        <title>rRNA introns, odd ribosomes, and small enigmatic genomes across a large radiation of phyla.</title>
        <authorList>
            <person name="Brown C.T."/>
            <person name="Hug L.A."/>
            <person name="Thomas B.C."/>
            <person name="Sharon I."/>
            <person name="Castelle C.J."/>
            <person name="Singh A."/>
            <person name="Wilkins M.J."/>
            <person name="Williams K.H."/>
            <person name="Banfield J.F."/>
        </authorList>
    </citation>
    <scope>NUCLEOTIDE SEQUENCE [LARGE SCALE GENOMIC DNA]</scope>
</reference>
<feature type="binding site" evidence="9">
    <location>
        <begin position="171"/>
        <end position="174"/>
    </location>
    <ligand>
        <name>NADP(+)</name>
        <dbReference type="ChEBI" id="CHEBI:58349"/>
    </ligand>
</feature>
<evidence type="ECO:0000256" key="5">
    <source>
        <dbReference type="ARBA" id="ARBA00023002"/>
    </source>
</evidence>
<dbReference type="HAMAP" id="MF_00956">
    <property type="entry name" value="GDP_fucose_synth"/>
    <property type="match status" value="1"/>
</dbReference>
<dbReference type="CDD" id="cd05239">
    <property type="entry name" value="GDP_FS_SDR_e"/>
    <property type="match status" value="1"/>
</dbReference>
<evidence type="ECO:0000256" key="3">
    <source>
        <dbReference type="ARBA" id="ARBA00012371"/>
    </source>
</evidence>
<evidence type="ECO:0000256" key="8">
    <source>
        <dbReference type="ARBA" id="ARBA00051935"/>
    </source>
</evidence>
<dbReference type="EC" id="1.1.1.271" evidence="3 9"/>
<dbReference type="SUPFAM" id="SSF51735">
    <property type="entry name" value="NAD(P)-binding Rossmann-fold domains"/>
    <property type="match status" value="1"/>
</dbReference>
<protein>
    <recommendedName>
        <fullName evidence="3 9">GDP-L-fucose synthase</fullName>
        <ecNumber evidence="3 9">1.1.1.271</ecNumber>
    </recommendedName>
    <alternativeName>
        <fullName evidence="9">GDP-4-keto-6-deoxy-D-mannose-3,5-epimerase-4-reductase</fullName>
    </alternativeName>
</protein>
<feature type="site" description="Important for catalytic activity" evidence="9">
    <location>
        <position position="117"/>
    </location>
</feature>
<dbReference type="InterPro" id="IPR036291">
    <property type="entry name" value="NAD(P)-bd_dom_sf"/>
</dbReference>
<dbReference type="PATRIC" id="fig|1618672.3.peg.365"/>
<comment type="pathway">
    <text evidence="1 9">Nucleotide-sugar biosynthesis; GDP-L-fucose biosynthesis via de novo pathway; GDP-L-fucose from GDP-alpha-D-mannose: step 2/2.</text>
</comment>
<dbReference type="PANTHER" id="PTHR43238">
    <property type="entry name" value="GDP-L-FUCOSE SYNTHASE"/>
    <property type="match status" value="1"/>
</dbReference>
<feature type="binding site" evidence="9">
    <location>
        <position position="148"/>
    </location>
    <ligand>
        <name>NADP(+)</name>
        <dbReference type="ChEBI" id="CHEBI:58349"/>
    </ligand>
</feature>
<evidence type="ECO:0000256" key="1">
    <source>
        <dbReference type="ARBA" id="ARBA00004883"/>
    </source>
</evidence>
<evidence type="ECO:0000313" key="12">
    <source>
        <dbReference type="Proteomes" id="UP000034789"/>
    </source>
</evidence>
<keyword evidence="7 9" id="KW-0511">Multifunctional enzyme</keyword>
<evidence type="ECO:0000313" key="11">
    <source>
        <dbReference type="EMBL" id="KKW47163.1"/>
    </source>
</evidence>
<dbReference type="Gene3D" id="3.90.25.10">
    <property type="entry name" value="UDP-galactose 4-epimerase, domain 1"/>
    <property type="match status" value="1"/>
</dbReference>
<feature type="binding site" evidence="9">
    <location>
        <position position="195"/>
    </location>
    <ligand>
        <name>substrate</name>
    </ligand>
</feature>
<evidence type="ECO:0000256" key="7">
    <source>
        <dbReference type="ARBA" id="ARBA00023268"/>
    </source>
</evidence>
<feature type="binding site" evidence="9">
    <location>
        <begin position="113"/>
        <end position="116"/>
    </location>
    <ligand>
        <name>NADP(+)</name>
        <dbReference type="ChEBI" id="CHEBI:58349"/>
    </ligand>
</feature>
<dbReference type="GO" id="GO:0042351">
    <property type="term" value="P:'de novo' GDP-L-fucose biosynthetic process"/>
    <property type="evidence" value="ECO:0007669"/>
    <property type="project" value="UniProtKB-UniRule"/>
</dbReference>
<dbReference type="Proteomes" id="UP000034789">
    <property type="component" value="Unassembled WGS sequence"/>
</dbReference>